<dbReference type="Gene3D" id="3.20.20.80">
    <property type="entry name" value="Glycosidases"/>
    <property type="match status" value="1"/>
</dbReference>
<keyword evidence="4" id="KW-1133">Transmembrane helix</keyword>
<comment type="similarity">
    <text evidence="1 2">Belongs to the glycosyl hydrolase 31 family.</text>
</comment>
<dbReference type="GO" id="GO:0005975">
    <property type="term" value="P:carbohydrate metabolic process"/>
    <property type="evidence" value="ECO:0007669"/>
    <property type="project" value="InterPro"/>
</dbReference>
<comment type="caution">
    <text evidence="6">The sequence shown here is derived from an EMBL/GenBank/DDBJ whole genome shotgun (WGS) entry which is preliminary data.</text>
</comment>
<protein>
    <submittedName>
        <fullName evidence="6">Galactose mutarotase-like domain-containing protein</fullName>
    </submittedName>
</protein>
<dbReference type="InterPro" id="IPR052990">
    <property type="entry name" value="Sulfoquinovosidase_GH31"/>
</dbReference>
<name>A0A2U1L9R7_ARTAN</name>
<dbReference type="Pfam" id="PF01055">
    <property type="entry name" value="Glyco_hydro_31_2nd"/>
    <property type="match status" value="1"/>
</dbReference>
<reference evidence="6 7" key="1">
    <citation type="journal article" date="2018" name="Mol. Plant">
        <title>The genome of Artemisia annua provides insight into the evolution of Asteraceae family and artemisinin biosynthesis.</title>
        <authorList>
            <person name="Shen Q."/>
            <person name="Zhang L."/>
            <person name="Liao Z."/>
            <person name="Wang S."/>
            <person name="Yan T."/>
            <person name="Shi P."/>
            <person name="Liu M."/>
            <person name="Fu X."/>
            <person name="Pan Q."/>
            <person name="Wang Y."/>
            <person name="Lv Z."/>
            <person name="Lu X."/>
            <person name="Zhang F."/>
            <person name="Jiang W."/>
            <person name="Ma Y."/>
            <person name="Chen M."/>
            <person name="Hao X."/>
            <person name="Li L."/>
            <person name="Tang Y."/>
            <person name="Lv G."/>
            <person name="Zhou Y."/>
            <person name="Sun X."/>
            <person name="Brodelius P.E."/>
            <person name="Rose J.K.C."/>
            <person name="Tang K."/>
        </authorList>
    </citation>
    <scope>NUCLEOTIDE SEQUENCE [LARGE SCALE GENOMIC DNA]</scope>
    <source>
        <strain evidence="7">cv. Huhao1</strain>
        <tissue evidence="6">Leaf</tissue>
    </source>
</reference>
<proteinExistence type="inferred from homology"/>
<feature type="region of interest" description="Disordered" evidence="3">
    <location>
        <begin position="284"/>
        <end position="304"/>
    </location>
</feature>
<organism evidence="6 7">
    <name type="scientific">Artemisia annua</name>
    <name type="common">Sweet wormwood</name>
    <dbReference type="NCBI Taxonomy" id="35608"/>
    <lineage>
        <taxon>Eukaryota</taxon>
        <taxon>Viridiplantae</taxon>
        <taxon>Streptophyta</taxon>
        <taxon>Embryophyta</taxon>
        <taxon>Tracheophyta</taxon>
        <taxon>Spermatophyta</taxon>
        <taxon>Magnoliopsida</taxon>
        <taxon>eudicotyledons</taxon>
        <taxon>Gunneridae</taxon>
        <taxon>Pentapetalae</taxon>
        <taxon>asterids</taxon>
        <taxon>campanulids</taxon>
        <taxon>Asterales</taxon>
        <taxon>Asteraceae</taxon>
        <taxon>Asteroideae</taxon>
        <taxon>Anthemideae</taxon>
        <taxon>Artemisiinae</taxon>
        <taxon>Artemisia</taxon>
    </lineage>
</organism>
<keyword evidence="4" id="KW-0472">Membrane</keyword>
<accession>A0A2U1L9R7</accession>
<keyword evidence="2" id="KW-0326">Glycosidase</keyword>
<evidence type="ECO:0000256" key="4">
    <source>
        <dbReference type="SAM" id="Phobius"/>
    </source>
</evidence>
<dbReference type="InterPro" id="IPR000322">
    <property type="entry name" value="Glyco_hydro_31_TIM"/>
</dbReference>
<keyword evidence="7" id="KW-1185">Reference proteome</keyword>
<evidence type="ECO:0000313" key="7">
    <source>
        <dbReference type="Proteomes" id="UP000245207"/>
    </source>
</evidence>
<gene>
    <name evidence="6" type="ORF">CTI12_AA514580</name>
</gene>
<feature type="transmembrane region" description="Helical" evidence="4">
    <location>
        <begin position="230"/>
        <end position="255"/>
    </location>
</feature>
<evidence type="ECO:0000313" key="6">
    <source>
        <dbReference type="EMBL" id="PWA45755.1"/>
    </source>
</evidence>
<feature type="domain" description="Glycoside hydrolase family 31 TIM barrel" evidence="5">
    <location>
        <begin position="81"/>
        <end position="185"/>
    </location>
</feature>
<dbReference type="AlphaFoldDB" id="A0A2U1L9R7"/>
<dbReference type="PANTHER" id="PTHR46959:SF2">
    <property type="entry name" value="SULFOQUINOVOSIDASE"/>
    <property type="match status" value="1"/>
</dbReference>
<dbReference type="EMBL" id="PKPP01010605">
    <property type="protein sequence ID" value="PWA45755.1"/>
    <property type="molecule type" value="Genomic_DNA"/>
</dbReference>
<evidence type="ECO:0000256" key="3">
    <source>
        <dbReference type="SAM" id="MobiDB-lite"/>
    </source>
</evidence>
<dbReference type="InterPro" id="IPR017853">
    <property type="entry name" value="GH"/>
</dbReference>
<dbReference type="STRING" id="35608.A0A2U1L9R7"/>
<dbReference type="PANTHER" id="PTHR46959">
    <property type="entry name" value="SULFOQUINOVOSIDASE"/>
    <property type="match status" value="1"/>
</dbReference>
<keyword evidence="4" id="KW-0812">Transmembrane</keyword>
<dbReference type="GO" id="GO:0004553">
    <property type="term" value="F:hydrolase activity, hydrolyzing O-glycosyl compounds"/>
    <property type="evidence" value="ECO:0007669"/>
    <property type="project" value="InterPro"/>
</dbReference>
<evidence type="ECO:0000259" key="5">
    <source>
        <dbReference type="Pfam" id="PF01055"/>
    </source>
</evidence>
<evidence type="ECO:0000256" key="1">
    <source>
        <dbReference type="ARBA" id="ARBA00007806"/>
    </source>
</evidence>
<dbReference type="OrthoDB" id="1744336at2759"/>
<dbReference type="SUPFAM" id="SSF51445">
    <property type="entry name" value="(Trans)glycosidases"/>
    <property type="match status" value="1"/>
</dbReference>
<keyword evidence="2" id="KW-0378">Hydrolase</keyword>
<feature type="compositionally biased region" description="Polar residues" evidence="3">
    <location>
        <begin position="295"/>
        <end position="304"/>
    </location>
</feature>
<feature type="transmembrane region" description="Helical" evidence="4">
    <location>
        <begin position="207"/>
        <end position="224"/>
    </location>
</feature>
<evidence type="ECO:0000256" key="2">
    <source>
        <dbReference type="RuleBase" id="RU361185"/>
    </source>
</evidence>
<sequence>MELFKFRKYHKSFLDWETLKARMTASDRKVVIAALDKIKEAVPTTDIQPSSVLPALILGPPVVQDENDICTSEDWKSSLAGKDKEDPSGSLVFFMRAGFRNCPKWAMLFWEGDQMVSWQANDGKESSVVGLPSSGLCGYAFNHSDIGCYSVVNLPRFKYNRDEELLLRWMEQNAFTTIFRTHEPTHTGYLQFGDRNHAIVYQKENNLFVHMVVFLVNGWSIRFQQTSFGINLWATLLDNMASCCFLYITGFMWFCNNFYNSSKKRKEYLVLTCGHPFVNTMTPSAKGEDDDDQSSKQSVICSTL</sequence>
<dbReference type="Proteomes" id="UP000245207">
    <property type="component" value="Unassembled WGS sequence"/>
</dbReference>